<dbReference type="EMBL" id="JBJUIK010000008">
    <property type="protein sequence ID" value="KAL3521521.1"/>
    <property type="molecule type" value="Genomic_DNA"/>
</dbReference>
<evidence type="ECO:0000313" key="1">
    <source>
        <dbReference type="EMBL" id="KAL3521521.1"/>
    </source>
</evidence>
<gene>
    <name evidence="1" type="ORF">ACH5RR_019670</name>
</gene>
<organism evidence="1 2">
    <name type="scientific">Cinchona calisaya</name>
    <dbReference type="NCBI Taxonomy" id="153742"/>
    <lineage>
        <taxon>Eukaryota</taxon>
        <taxon>Viridiplantae</taxon>
        <taxon>Streptophyta</taxon>
        <taxon>Embryophyta</taxon>
        <taxon>Tracheophyta</taxon>
        <taxon>Spermatophyta</taxon>
        <taxon>Magnoliopsida</taxon>
        <taxon>eudicotyledons</taxon>
        <taxon>Gunneridae</taxon>
        <taxon>Pentapetalae</taxon>
        <taxon>asterids</taxon>
        <taxon>lamiids</taxon>
        <taxon>Gentianales</taxon>
        <taxon>Rubiaceae</taxon>
        <taxon>Cinchonoideae</taxon>
        <taxon>Cinchoneae</taxon>
        <taxon>Cinchona</taxon>
    </lineage>
</organism>
<protein>
    <submittedName>
        <fullName evidence="1">Uncharacterized protein</fullName>
    </submittedName>
</protein>
<evidence type="ECO:0000313" key="2">
    <source>
        <dbReference type="Proteomes" id="UP001630127"/>
    </source>
</evidence>
<sequence>MEDGEVDVRKREDMDIDVLSNFIKIPLEPYVYIDARSDKTLTRVLKIALNLSRGSILTLIFHYNLYMSGDQFTYTAERCPRLKRLVIPVWNIVKRTGICRAIQMWQISSH</sequence>
<keyword evidence="2" id="KW-1185">Reference proteome</keyword>
<name>A0ABD2ZQ20_9GENT</name>
<dbReference type="Proteomes" id="UP001630127">
    <property type="component" value="Unassembled WGS sequence"/>
</dbReference>
<reference evidence="1 2" key="1">
    <citation type="submission" date="2024-11" db="EMBL/GenBank/DDBJ databases">
        <title>A near-complete genome assembly of Cinchona calisaya.</title>
        <authorList>
            <person name="Lian D.C."/>
            <person name="Zhao X.W."/>
            <person name="Wei L."/>
        </authorList>
    </citation>
    <scope>NUCLEOTIDE SEQUENCE [LARGE SCALE GENOMIC DNA]</scope>
    <source>
        <tissue evidence="1">Nenye</tissue>
    </source>
</reference>
<accession>A0ABD2ZQ20</accession>
<proteinExistence type="predicted"/>
<comment type="caution">
    <text evidence="1">The sequence shown here is derived from an EMBL/GenBank/DDBJ whole genome shotgun (WGS) entry which is preliminary data.</text>
</comment>
<dbReference type="AlphaFoldDB" id="A0ABD2ZQ20"/>